<reference evidence="6 7" key="1">
    <citation type="submission" date="2020-08" db="EMBL/GenBank/DDBJ databases">
        <title>Genomic Encyclopedia of Type Strains, Phase IV (KMG-IV): sequencing the most valuable type-strain genomes for metagenomic binning, comparative biology and taxonomic classification.</title>
        <authorList>
            <person name="Goeker M."/>
        </authorList>
    </citation>
    <scope>NUCLEOTIDE SEQUENCE [LARGE SCALE GENOMIC DNA]</scope>
    <source>
        <strain evidence="6 7">DSM 18233</strain>
    </source>
</reference>
<keyword evidence="4" id="KW-0804">Transcription</keyword>
<keyword evidence="7" id="KW-1185">Reference proteome</keyword>
<dbReference type="EMBL" id="JACHHN010000002">
    <property type="protein sequence ID" value="MBB5190408.1"/>
    <property type="molecule type" value="Genomic_DNA"/>
</dbReference>
<evidence type="ECO:0000256" key="2">
    <source>
        <dbReference type="ARBA" id="ARBA00023015"/>
    </source>
</evidence>
<name>A0A840RCZ4_9NEIS</name>
<dbReference type="CDD" id="cd05466">
    <property type="entry name" value="PBP2_LTTR_substrate"/>
    <property type="match status" value="1"/>
</dbReference>
<dbReference type="Pfam" id="PF03466">
    <property type="entry name" value="LysR_substrate"/>
    <property type="match status" value="1"/>
</dbReference>
<organism evidence="6 7">
    <name type="scientific">Silvimonas terrae</name>
    <dbReference type="NCBI Taxonomy" id="300266"/>
    <lineage>
        <taxon>Bacteria</taxon>
        <taxon>Pseudomonadati</taxon>
        <taxon>Pseudomonadota</taxon>
        <taxon>Betaproteobacteria</taxon>
        <taxon>Neisseriales</taxon>
        <taxon>Chitinibacteraceae</taxon>
        <taxon>Silvimonas</taxon>
    </lineage>
</organism>
<feature type="domain" description="LysR substrate-binding" evidence="5">
    <location>
        <begin position="3"/>
        <end position="142"/>
    </location>
</feature>
<protein>
    <submittedName>
        <fullName evidence="6">DNA-binding transcriptional LysR family regulator</fullName>
    </submittedName>
</protein>
<evidence type="ECO:0000313" key="6">
    <source>
        <dbReference type="EMBL" id="MBB5190408.1"/>
    </source>
</evidence>
<evidence type="ECO:0000313" key="7">
    <source>
        <dbReference type="Proteomes" id="UP000543030"/>
    </source>
</evidence>
<dbReference type="InterPro" id="IPR005119">
    <property type="entry name" value="LysR_subst-bd"/>
</dbReference>
<comment type="caution">
    <text evidence="6">The sequence shown here is derived from an EMBL/GenBank/DDBJ whole genome shotgun (WGS) entry which is preliminary data.</text>
</comment>
<dbReference type="Gene3D" id="3.40.190.290">
    <property type="match status" value="1"/>
</dbReference>
<comment type="similarity">
    <text evidence="1">Belongs to the LysR transcriptional regulatory family.</text>
</comment>
<gene>
    <name evidence="6" type="ORF">HNQ50_001130</name>
</gene>
<accession>A0A840RCZ4</accession>
<dbReference type="PANTHER" id="PTHR30126:SF94">
    <property type="entry name" value="LYSR FAMILY TRANSCRIPTIONAL REGULATOR"/>
    <property type="match status" value="1"/>
</dbReference>
<evidence type="ECO:0000256" key="4">
    <source>
        <dbReference type="ARBA" id="ARBA00023163"/>
    </source>
</evidence>
<dbReference type="GO" id="GO:0000976">
    <property type="term" value="F:transcription cis-regulatory region binding"/>
    <property type="evidence" value="ECO:0007669"/>
    <property type="project" value="TreeGrafter"/>
</dbReference>
<dbReference type="RefSeq" id="WP_221303023.1">
    <property type="nucleotide sequence ID" value="NZ_JACHHN010000002.1"/>
</dbReference>
<evidence type="ECO:0000256" key="1">
    <source>
        <dbReference type="ARBA" id="ARBA00009437"/>
    </source>
</evidence>
<keyword evidence="3 6" id="KW-0238">DNA-binding</keyword>
<sequence>MLAGHNDDPRFAVHQYARHPVVLFANINHPFAHRSSIELAELQQQPLLRREKGSTTRTALEKVLQQAGVKPQNAMEIGSREALREAVIRGLGLGMVSEAEFIPHPSIRPIRIEGDPIYTETFVYCLQERRQSLLVSSFFEEALSGQTEI</sequence>
<dbReference type="Proteomes" id="UP000543030">
    <property type="component" value="Unassembled WGS sequence"/>
</dbReference>
<dbReference type="PANTHER" id="PTHR30126">
    <property type="entry name" value="HTH-TYPE TRANSCRIPTIONAL REGULATOR"/>
    <property type="match status" value="1"/>
</dbReference>
<evidence type="ECO:0000256" key="3">
    <source>
        <dbReference type="ARBA" id="ARBA00023125"/>
    </source>
</evidence>
<evidence type="ECO:0000259" key="5">
    <source>
        <dbReference type="Pfam" id="PF03466"/>
    </source>
</evidence>
<dbReference type="GO" id="GO:0006355">
    <property type="term" value="P:regulation of DNA-templated transcription"/>
    <property type="evidence" value="ECO:0007669"/>
    <property type="project" value="TreeGrafter"/>
</dbReference>
<keyword evidence="2" id="KW-0805">Transcription regulation</keyword>
<dbReference type="SUPFAM" id="SSF53850">
    <property type="entry name" value="Periplasmic binding protein-like II"/>
    <property type="match status" value="1"/>
</dbReference>
<proteinExistence type="inferred from homology"/>
<dbReference type="AlphaFoldDB" id="A0A840RCZ4"/>